<dbReference type="Gene3D" id="2.40.260.10">
    <property type="entry name" value="Sortase"/>
    <property type="match status" value="1"/>
</dbReference>
<feature type="region of interest" description="Disordered" evidence="3">
    <location>
        <begin position="306"/>
        <end position="329"/>
    </location>
</feature>
<evidence type="ECO:0000256" key="2">
    <source>
        <dbReference type="PIRSR" id="PIRSR605754-1"/>
    </source>
</evidence>
<dbReference type="GO" id="GO:0016787">
    <property type="term" value="F:hydrolase activity"/>
    <property type="evidence" value="ECO:0007669"/>
    <property type="project" value="UniProtKB-KW"/>
</dbReference>
<keyword evidence="6" id="KW-1185">Reference proteome</keyword>
<accession>A0A3P1SBI5</accession>
<feature type="active site" description="Acyl-thioester intermediate" evidence="2">
    <location>
        <position position="220"/>
    </location>
</feature>
<reference evidence="5 6" key="1">
    <citation type="submission" date="2018-11" db="EMBL/GenBank/DDBJ databases">
        <title>Genomes From Bacteria Associated with the Canine Oral Cavity: a Test Case for Automated Genome-Based Taxonomic Assignment.</title>
        <authorList>
            <person name="Coil D.A."/>
            <person name="Jospin G."/>
            <person name="Darling A.E."/>
            <person name="Wallis C."/>
            <person name="Davis I.J."/>
            <person name="Harris S."/>
            <person name="Eisen J.A."/>
            <person name="Holcombe L.J."/>
            <person name="O'Flynn C."/>
        </authorList>
    </citation>
    <scope>NUCLEOTIDE SEQUENCE [LARGE SCALE GENOMIC DNA]</scope>
    <source>
        <strain evidence="5 6">OH770</strain>
    </source>
</reference>
<evidence type="ECO:0000313" key="5">
    <source>
        <dbReference type="EMBL" id="RRC94518.1"/>
    </source>
</evidence>
<dbReference type="InterPro" id="IPR023365">
    <property type="entry name" value="Sortase_dom-sf"/>
</dbReference>
<gene>
    <name evidence="5" type="ORF">EII11_09875</name>
</gene>
<sequence length="329" mass="36501">MRLFLLRLLTSALILLGGGLLLYSDTASWINQYRQSQIINALGSNVAHADPEADVQLRAARQYNAALSAGADLLPNHRKPAGVGNFVDPMVASLWPYEDLLKADHEGLMGRVRIPSIDVDLPIYHGTSETVLSRGVGHLQGTSLPVGGIGTHTVLTAHRGLAQSRLFTDLDQLNNGDTFTVEVFGEVLTYKVAKKEVVQPEENQSLRAVAQKDIATLVTCTPLGINSHRILVTGERVTPTPIKDVQQSQDESQLPRFPWWAIWALVFIVLAAVNAIHAWWQYRVQRRESPQDFRVDEVGARGSFRREEGATMHPQHVRRNGKLADKMTR</sequence>
<feature type="transmembrane region" description="Helical" evidence="4">
    <location>
        <begin position="257"/>
        <end position="280"/>
    </location>
</feature>
<protein>
    <submittedName>
        <fullName evidence="5">Sortase</fullName>
    </submittedName>
</protein>
<dbReference type="OrthoDB" id="5242161at2"/>
<dbReference type="NCBIfam" id="NF033745">
    <property type="entry name" value="class_C_sortase"/>
    <property type="match status" value="1"/>
</dbReference>
<dbReference type="InterPro" id="IPR042002">
    <property type="entry name" value="Sortase_C"/>
</dbReference>
<dbReference type="Pfam" id="PF04203">
    <property type="entry name" value="Sortase"/>
    <property type="match status" value="1"/>
</dbReference>
<evidence type="ECO:0000256" key="3">
    <source>
        <dbReference type="SAM" id="MobiDB-lite"/>
    </source>
</evidence>
<comment type="caution">
    <text evidence="5">The sequence shown here is derived from an EMBL/GenBank/DDBJ whole genome shotgun (WGS) entry which is preliminary data.</text>
</comment>
<dbReference type="NCBIfam" id="TIGR01076">
    <property type="entry name" value="sortase_fam"/>
    <property type="match status" value="1"/>
</dbReference>
<keyword evidence="1" id="KW-0378">Hydrolase</keyword>
<feature type="active site" description="Proton donor/acceptor" evidence="2">
    <location>
        <position position="158"/>
    </location>
</feature>
<proteinExistence type="predicted"/>
<dbReference type="CDD" id="cd05827">
    <property type="entry name" value="Sortase_C"/>
    <property type="match status" value="1"/>
</dbReference>
<dbReference type="SUPFAM" id="SSF63817">
    <property type="entry name" value="Sortase"/>
    <property type="match status" value="1"/>
</dbReference>
<evidence type="ECO:0000256" key="4">
    <source>
        <dbReference type="SAM" id="Phobius"/>
    </source>
</evidence>
<keyword evidence="4" id="KW-0472">Membrane</keyword>
<evidence type="ECO:0000256" key="1">
    <source>
        <dbReference type="ARBA" id="ARBA00022801"/>
    </source>
</evidence>
<dbReference type="AlphaFoldDB" id="A0A3P1SBI5"/>
<dbReference type="InterPro" id="IPR005754">
    <property type="entry name" value="Sortase"/>
</dbReference>
<dbReference type="EMBL" id="RQZF01000014">
    <property type="protein sequence ID" value="RRC94518.1"/>
    <property type="molecule type" value="Genomic_DNA"/>
</dbReference>
<dbReference type="RefSeq" id="WP_124872271.1">
    <property type="nucleotide sequence ID" value="NZ_RQZF01000014.1"/>
</dbReference>
<keyword evidence="4" id="KW-0812">Transmembrane</keyword>
<dbReference type="Proteomes" id="UP000280444">
    <property type="component" value="Unassembled WGS sequence"/>
</dbReference>
<organism evidence="5 6">
    <name type="scientific">Schaalia canis</name>
    <dbReference type="NCBI Taxonomy" id="100469"/>
    <lineage>
        <taxon>Bacteria</taxon>
        <taxon>Bacillati</taxon>
        <taxon>Actinomycetota</taxon>
        <taxon>Actinomycetes</taxon>
        <taxon>Actinomycetales</taxon>
        <taxon>Actinomycetaceae</taxon>
        <taxon>Schaalia</taxon>
    </lineage>
</organism>
<keyword evidence="4" id="KW-1133">Transmembrane helix</keyword>
<name>A0A3P1SBI5_9ACTO</name>
<evidence type="ECO:0000313" key="6">
    <source>
        <dbReference type="Proteomes" id="UP000280444"/>
    </source>
</evidence>